<dbReference type="InterPro" id="IPR027417">
    <property type="entry name" value="P-loop_NTPase"/>
</dbReference>
<reference evidence="5 6" key="1">
    <citation type="submission" date="2024-02" db="EMBL/GenBank/DDBJ databases">
        <title>New especies of Spiribacter isolated from saline water.</title>
        <authorList>
            <person name="Leon M.J."/>
            <person name="De La Haba R."/>
            <person name="Sanchez-Porro C."/>
            <person name="Ventosa A."/>
        </authorList>
    </citation>
    <scope>NUCLEOTIDE SEQUENCE [LARGE SCALE GENOMIC DNA]</scope>
    <source>
        <strain evidence="6">ag22IC6-390</strain>
    </source>
</reference>
<proteinExistence type="inferred from homology"/>
<keyword evidence="6" id="KW-1185">Reference proteome</keyword>
<evidence type="ECO:0000256" key="1">
    <source>
        <dbReference type="ARBA" id="ARBA00006611"/>
    </source>
</evidence>
<protein>
    <submittedName>
        <fullName evidence="5">ATPase, T2SS/T4P/T4SS family</fullName>
    </submittedName>
</protein>
<dbReference type="EMBL" id="JBAKFM010000001">
    <property type="protein sequence ID" value="MEX0468514.1"/>
    <property type="molecule type" value="Genomic_DNA"/>
</dbReference>
<dbReference type="Pfam" id="PF00437">
    <property type="entry name" value="T2SSE"/>
    <property type="match status" value="1"/>
</dbReference>
<dbReference type="Gene3D" id="3.30.450.90">
    <property type="match status" value="1"/>
</dbReference>
<feature type="domain" description="Bacterial type II secretion system protein E" evidence="4">
    <location>
        <begin position="372"/>
        <end position="386"/>
    </location>
</feature>
<dbReference type="Gene3D" id="3.40.50.300">
    <property type="entry name" value="P-loop containing nucleotide triphosphate hydrolases"/>
    <property type="match status" value="1"/>
</dbReference>
<dbReference type="PANTHER" id="PTHR30258">
    <property type="entry name" value="TYPE II SECRETION SYSTEM PROTEIN GSPE-RELATED"/>
    <property type="match status" value="1"/>
</dbReference>
<dbReference type="PROSITE" id="PS00662">
    <property type="entry name" value="T2SP_E"/>
    <property type="match status" value="1"/>
</dbReference>
<dbReference type="Proteomes" id="UP001556709">
    <property type="component" value="Unassembled WGS sequence"/>
</dbReference>
<dbReference type="SUPFAM" id="SSF160246">
    <property type="entry name" value="EspE N-terminal domain-like"/>
    <property type="match status" value="1"/>
</dbReference>
<sequence length="550" mass="59228">MPAPRRRPAIAQQLIDEGLVDPAQIDAALERARHHNQSLVRYLLDHRQVSPAALADCLARLFGLRLCDPGAEHEPSQLPPLDPALLRRLHALPLRIGDGGLLVAVSDPGNVNAQETIRLKTGLSVTPVIAADDRLKACLDALAPEDAPAAATRKSAITLRDGDDTGDDSPAARYIDELLGRAAAEGASDIHLEPLADGYRIRLRQDGLLEETAVPPAPLGPRLTTRLKVMARLDIAERRLPQDGRIRIARDAGAPLDFRVSTLPTLFGEKLVLRLLDGSHRALALDRLGMTAAQIEQYRQALQRPYGIILVTGPTGSGKTMTLYSGLETLNTPERNLLTVEDPVEIRLPGVNQVSINPRIGLDFPAALRAFLRQDPDIMMVGEIRDRETAEIAIKAAQTGHLVLSTLHTDDALGAITRLANMGIPRWSLAATLNLITAQRLVRCLCPECRRPAGPAAGAEDHGSDGSCQSGVDFAPVGCHRCRDGYDGRTGIHELLAVTPALAECIAAGGTRSQLLSAARRAGYENLHAIGLQRVAEGVTSRTEIDRIIR</sequence>
<keyword evidence="3" id="KW-0067">ATP-binding</keyword>
<comment type="caution">
    <text evidence="5">The sequence shown here is derived from an EMBL/GenBank/DDBJ whole genome shotgun (WGS) entry which is preliminary data.</text>
</comment>
<gene>
    <name evidence="5" type="ORF">V6X73_02020</name>
</gene>
<evidence type="ECO:0000313" key="6">
    <source>
        <dbReference type="Proteomes" id="UP001556709"/>
    </source>
</evidence>
<accession>A0ABV3TA69</accession>
<evidence type="ECO:0000259" key="4">
    <source>
        <dbReference type="PROSITE" id="PS00662"/>
    </source>
</evidence>
<name>A0ABV3TA69_9GAMM</name>
<dbReference type="CDD" id="cd01129">
    <property type="entry name" value="PulE-GspE-like"/>
    <property type="match status" value="1"/>
</dbReference>
<dbReference type="SUPFAM" id="SSF52540">
    <property type="entry name" value="P-loop containing nucleoside triphosphate hydrolases"/>
    <property type="match status" value="1"/>
</dbReference>
<evidence type="ECO:0000256" key="2">
    <source>
        <dbReference type="ARBA" id="ARBA00022741"/>
    </source>
</evidence>
<dbReference type="InterPro" id="IPR037257">
    <property type="entry name" value="T2SS_E_N_sf"/>
</dbReference>
<evidence type="ECO:0000256" key="3">
    <source>
        <dbReference type="ARBA" id="ARBA00022840"/>
    </source>
</evidence>
<comment type="similarity">
    <text evidence="1">Belongs to the GSP E family.</text>
</comment>
<dbReference type="Gene3D" id="3.30.300.160">
    <property type="entry name" value="Type II secretion system, protein E, N-terminal domain"/>
    <property type="match status" value="1"/>
</dbReference>
<dbReference type="InterPro" id="IPR007831">
    <property type="entry name" value="T2SS_GspE_N"/>
</dbReference>
<dbReference type="InterPro" id="IPR001482">
    <property type="entry name" value="T2SS/T4SS_dom"/>
</dbReference>
<dbReference type="Pfam" id="PF05157">
    <property type="entry name" value="MshEN"/>
    <property type="match status" value="1"/>
</dbReference>
<evidence type="ECO:0000313" key="5">
    <source>
        <dbReference type="EMBL" id="MEX0468514.1"/>
    </source>
</evidence>
<keyword evidence="2" id="KW-0547">Nucleotide-binding</keyword>
<dbReference type="PANTHER" id="PTHR30258:SF1">
    <property type="entry name" value="PROTEIN TRANSPORT PROTEIN HOFB HOMOLOG"/>
    <property type="match status" value="1"/>
</dbReference>
<organism evidence="5 6">
    <name type="scientific">Spiribacter pallidus</name>
    <dbReference type="NCBI Taxonomy" id="1987936"/>
    <lineage>
        <taxon>Bacteria</taxon>
        <taxon>Pseudomonadati</taxon>
        <taxon>Pseudomonadota</taxon>
        <taxon>Gammaproteobacteria</taxon>
        <taxon>Chromatiales</taxon>
        <taxon>Ectothiorhodospiraceae</taxon>
        <taxon>Spiribacter</taxon>
    </lineage>
</organism>
<dbReference type="RefSeq" id="WP_367957985.1">
    <property type="nucleotide sequence ID" value="NZ_JBAKFK010000001.1"/>
</dbReference>